<dbReference type="PANTHER" id="PTHR43798:SF33">
    <property type="entry name" value="HYDROLASE, PUTATIVE (AFU_ORTHOLOGUE AFUA_2G14860)-RELATED"/>
    <property type="match status" value="1"/>
</dbReference>
<dbReference type="EMBL" id="JAVREP010000024">
    <property type="protein sequence ID" value="MDT0331531.1"/>
    <property type="molecule type" value="Genomic_DNA"/>
</dbReference>
<dbReference type="PANTHER" id="PTHR43798">
    <property type="entry name" value="MONOACYLGLYCEROL LIPASE"/>
    <property type="match status" value="1"/>
</dbReference>
<dbReference type="RefSeq" id="WP_311514019.1">
    <property type="nucleotide sequence ID" value="NZ_JAVREP010000024.1"/>
</dbReference>
<dbReference type="GO" id="GO:0016787">
    <property type="term" value="F:hydrolase activity"/>
    <property type="evidence" value="ECO:0007669"/>
    <property type="project" value="UniProtKB-KW"/>
</dbReference>
<keyword evidence="3" id="KW-1185">Reference proteome</keyword>
<proteinExistence type="predicted"/>
<feature type="domain" description="AB hydrolase-1" evidence="1">
    <location>
        <begin position="54"/>
        <end position="270"/>
    </location>
</feature>
<keyword evidence="2" id="KW-0378">Hydrolase</keyword>
<evidence type="ECO:0000259" key="1">
    <source>
        <dbReference type="Pfam" id="PF12697"/>
    </source>
</evidence>
<name>A0ABU2MFR0_9ACTN</name>
<dbReference type="InterPro" id="IPR029058">
    <property type="entry name" value="AB_hydrolase_fold"/>
</dbReference>
<dbReference type="InterPro" id="IPR000073">
    <property type="entry name" value="AB_hydrolase_1"/>
</dbReference>
<dbReference type="Gene3D" id="3.40.50.1820">
    <property type="entry name" value="alpha/beta hydrolase"/>
    <property type="match status" value="1"/>
</dbReference>
<gene>
    <name evidence="2" type="ORF">RM479_24235</name>
</gene>
<evidence type="ECO:0000313" key="2">
    <source>
        <dbReference type="EMBL" id="MDT0331531.1"/>
    </source>
</evidence>
<dbReference type="SUPFAM" id="SSF53474">
    <property type="entry name" value="alpha/beta-Hydrolases"/>
    <property type="match status" value="1"/>
</dbReference>
<dbReference type="PRINTS" id="PR00111">
    <property type="entry name" value="ABHYDROLASE"/>
</dbReference>
<comment type="caution">
    <text evidence="2">The sequence shown here is derived from an EMBL/GenBank/DDBJ whole genome shotgun (WGS) entry which is preliminary data.</text>
</comment>
<sequence length="280" mass="30404">MSAIYRSEAGEREILRRYREVLDAWPVPAERVRLPTREGETFVLVSGPEDAPPVVLLHGSGANGSTWAGDVASWSRNLRVHAVDMVGEPGLSAPSRPALDSDAVALWLDDVMEGLGLSRAAFVGMSLGGWTALDHAIRRPGRVERLALVCPGGIGRQTPLRLAAALVWSPFGRWGRRRSVRAVLGLHAPEHTPVVDEVTATFRAFLPRTERLPVFSDADLRGLETPMFVVVGGRDRMFDSARTARRVREHVPHATVTVLPDAGHALMGQGPAVLDFLRAG</sequence>
<dbReference type="Pfam" id="PF12697">
    <property type="entry name" value="Abhydrolase_6"/>
    <property type="match status" value="1"/>
</dbReference>
<dbReference type="Proteomes" id="UP001183390">
    <property type="component" value="Unassembled WGS sequence"/>
</dbReference>
<reference evidence="3" key="1">
    <citation type="submission" date="2023-07" db="EMBL/GenBank/DDBJ databases">
        <title>30 novel species of actinomycetes from the DSMZ collection.</title>
        <authorList>
            <person name="Nouioui I."/>
        </authorList>
    </citation>
    <scope>NUCLEOTIDE SEQUENCE [LARGE SCALE GENOMIC DNA]</scope>
    <source>
        <strain evidence="3">DSM 44743</strain>
    </source>
</reference>
<evidence type="ECO:0000313" key="3">
    <source>
        <dbReference type="Proteomes" id="UP001183390"/>
    </source>
</evidence>
<dbReference type="InterPro" id="IPR050266">
    <property type="entry name" value="AB_hydrolase_sf"/>
</dbReference>
<protein>
    <submittedName>
        <fullName evidence="2">Alpha/beta fold hydrolase</fullName>
    </submittedName>
</protein>
<accession>A0ABU2MFR0</accession>
<organism evidence="2 3">
    <name type="scientific">Nocardiopsis lambiniae</name>
    <dbReference type="NCBI Taxonomy" id="3075539"/>
    <lineage>
        <taxon>Bacteria</taxon>
        <taxon>Bacillati</taxon>
        <taxon>Actinomycetota</taxon>
        <taxon>Actinomycetes</taxon>
        <taxon>Streptosporangiales</taxon>
        <taxon>Nocardiopsidaceae</taxon>
        <taxon>Nocardiopsis</taxon>
    </lineage>
</organism>